<dbReference type="EMBL" id="CP104973">
    <property type="protein sequence ID" value="UXN62554.1"/>
    <property type="molecule type" value="Genomic_DNA"/>
</dbReference>
<proteinExistence type="predicted"/>
<name>A0ACD4D9W8_9HYPH</name>
<gene>
    <name evidence="1" type="ORF">N8E88_21620</name>
</gene>
<sequence length="70" mass="7515">MPISRDAIDAVIKDLIDQVPTMTVRSVTLTPSVPLEGQSIIARIDVSKSRHVLCEITAGGTLQSARVIET</sequence>
<dbReference type="Proteomes" id="UP001061991">
    <property type="component" value="Chromosome"/>
</dbReference>
<evidence type="ECO:0000313" key="2">
    <source>
        <dbReference type="Proteomes" id="UP001061991"/>
    </source>
</evidence>
<accession>A0ACD4D9W8</accession>
<keyword evidence="2" id="KW-1185">Reference proteome</keyword>
<reference evidence="1" key="1">
    <citation type="submission" date="2022-09" db="EMBL/GenBank/DDBJ databases">
        <title>Interaction between co-microsymbionts with complementary sets of symbiotic genes in legume-rhizobium systems.</title>
        <authorList>
            <person name="Safronova V."/>
            <person name="Sazanova A."/>
            <person name="Afonin A."/>
            <person name="Chirak E."/>
        </authorList>
    </citation>
    <scope>NUCLEOTIDE SEQUENCE</scope>
    <source>
        <strain evidence="1">A18/3m</strain>
    </source>
</reference>
<evidence type="ECO:0000313" key="1">
    <source>
        <dbReference type="EMBL" id="UXN62554.1"/>
    </source>
</evidence>
<protein>
    <submittedName>
        <fullName evidence="1">Uncharacterized protein</fullName>
    </submittedName>
</protein>
<organism evidence="1 2">
    <name type="scientific">Phyllobacterium zundukense</name>
    <dbReference type="NCBI Taxonomy" id="1867719"/>
    <lineage>
        <taxon>Bacteria</taxon>
        <taxon>Pseudomonadati</taxon>
        <taxon>Pseudomonadota</taxon>
        <taxon>Alphaproteobacteria</taxon>
        <taxon>Hyphomicrobiales</taxon>
        <taxon>Phyllobacteriaceae</taxon>
        <taxon>Phyllobacterium</taxon>
    </lineage>
</organism>